<accession>A0A8S4QTR1</accession>
<organism evidence="1 2">
    <name type="scientific">Pararge aegeria aegeria</name>
    <dbReference type="NCBI Taxonomy" id="348720"/>
    <lineage>
        <taxon>Eukaryota</taxon>
        <taxon>Metazoa</taxon>
        <taxon>Ecdysozoa</taxon>
        <taxon>Arthropoda</taxon>
        <taxon>Hexapoda</taxon>
        <taxon>Insecta</taxon>
        <taxon>Pterygota</taxon>
        <taxon>Neoptera</taxon>
        <taxon>Endopterygota</taxon>
        <taxon>Lepidoptera</taxon>
        <taxon>Glossata</taxon>
        <taxon>Ditrysia</taxon>
        <taxon>Papilionoidea</taxon>
        <taxon>Nymphalidae</taxon>
        <taxon>Satyrinae</taxon>
        <taxon>Satyrini</taxon>
        <taxon>Parargina</taxon>
        <taxon>Pararge</taxon>
    </lineage>
</organism>
<keyword evidence="2" id="KW-1185">Reference proteome</keyword>
<feature type="non-terminal residue" evidence="1">
    <location>
        <position position="1"/>
    </location>
</feature>
<dbReference type="Proteomes" id="UP000838756">
    <property type="component" value="Unassembled WGS sequence"/>
</dbReference>
<evidence type="ECO:0000313" key="1">
    <source>
        <dbReference type="EMBL" id="CAH2217919.1"/>
    </source>
</evidence>
<reference evidence="1" key="1">
    <citation type="submission" date="2022-03" db="EMBL/GenBank/DDBJ databases">
        <authorList>
            <person name="Lindestad O."/>
        </authorList>
    </citation>
    <scope>NUCLEOTIDE SEQUENCE</scope>
</reference>
<sequence>MQHVNNGNDVVIAGGIFSPRTANFLPGWQIFQLRVSGSGSFIGYVRIWGRDPGSVAVVDSYRYIGP</sequence>
<dbReference type="EMBL" id="CAKXAJ010018794">
    <property type="protein sequence ID" value="CAH2217919.1"/>
    <property type="molecule type" value="Genomic_DNA"/>
</dbReference>
<comment type="caution">
    <text evidence="1">The sequence shown here is derived from an EMBL/GenBank/DDBJ whole genome shotgun (WGS) entry which is preliminary data.</text>
</comment>
<proteinExistence type="predicted"/>
<evidence type="ECO:0000313" key="2">
    <source>
        <dbReference type="Proteomes" id="UP000838756"/>
    </source>
</evidence>
<name>A0A8S4QTR1_9NEOP</name>
<protein>
    <submittedName>
        <fullName evidence="1">Jg1492 protein</fullName>
    </submittedName>
</protein>
<gene>
    <name evidence="1" type="primary">jg1492</name>
    <name evidence="1" type="ORF">PAEG_LOCUS5795</name>
</gene>
<dbReference type="AlphaFoldDB" id="A0A8S4QTR1"/>